<dbReference type="EMBL" id="DS178278">
    <property type="protein sequence ID" value="EHS63034.1"/>
    <property type="molecule type" value="Genomic_DNA"/>
</dbReference>
<name>H6QR59_PUCGT</name>
<keyword evidence="2" id="KW-1185">Reference proteome</keyword>
<dbReference type="GeneID" id="13540945"/>
<dbReference type="AlphaFoldDB" id="H6QR59"/>
<sequence length="90" mass="10392">MPGRLAATTLCHKDCVVSRKQFFMTLRSSRKLVRPSEVELFAFTFTYDELRKSTRQVLLLLGKSAVVTRIAKYFEELAHEYLKLGISGRH</sequence>
<evidence type="ECO:0000313" key="1">
    <source>
        <dbReference type="EMBL" id="EHS63034.1"/>
    </source>
</evidence>
<dbReference type="InParanoid" id="H6QR59"/>
<reference evidence="2" key="1">
    <citation type="journal article" date="2011" name="Proc. Natl. Acad. Sci. U.S.A.">
        <title>Obligate biotrophy features unraveled by the genomic analysis of rust fungi.</title>
        <authorList>
            <person name="Duplessis S."/>
            <person name="Cuomo C.A."/>
            <person name="Lin Y.-C."/>
            <person name="Aerts A."/>
            <person name="Tisserant E."/>
            <person name="Veneault-Fourrey C."/>
            <person name="Joly D.L."/>
            <person name="Hacquard S."/>
            <person name="Amselem J."/>
            <person name="Cantarel B.L."/>
            <person name="Chiu R."/>
            <person name="Coutinho P.M."/>
            <person name="Feau N."/>
            <person name="Field M."/>
            <person name="Frey P."/>
            <person name="Gelhaye E."/>
            <person name="Goldberg J."/>
            <person name="Grabherr M.G."/>
            <person name="Kodira C.D."/>
            <person name="Kohler A."/>
            <person name="Kuees U."/>
            <person name="Lindquist E.A."/>
            <person name="Lucas S.M."/>
            <person name="Mago R."/>
            <person name="Mauceli E."/>
            <person name="Morin E."/>
            <person name="Murat C."/>
            <person name="Pangilinan J.L."/>
            <person name="Park R."/>
            <person name="Pearson M."/>
            <person name="Quesneville H."/>
            <person name="Rouhier N."/>
            <person name="Sakthikumar S."/>
            <person name="Salamov A.A."/>
            <person name="Schmutz J."/>
            <person name="Selles B."/>
            <person name="Shapiro H."/>
            <person name="Tanguay P."/>
            <person name="Tuskan G.A."/>
            <person name="Henrissat B."/>
            <person name="Van de Peer Y."/>
            <person name="Rouze P."/>
            <person name="Ellis J.G."/>
            <person name="Dodds P.N."/>
            <person name="Schein J.E."/>
            <person name="Zhong S."/>
            <person name="Hamelin R.C."/>
            <person name="Grigoriev I.V."/>
            <person name="Szabo L.J."/>
            <person name="Martin F."/>
        </authorList>
    </citation>
    <scope>NUCLEOTIDE SEQUENCE [LARGE SCALE GENOMIC DNA]</scope>
    <source>
        <strain evidence="2">CRL 75-36-700-3 / race SCCL</strain>
    </source>
</reference>
<evidence type="ECO:0000313" key="2">
    <source>
        <dbReference type="Proteomes" id="UP000008783"/>
    </source>
</evidence>
<protein>
    <submittedName>
        <fullName evidence="1">Uncharacterized protein</fullName>
    </submittedName>
</protein>
<proteinExistence type="predicted"/>
<dbReference type="OrthoDB" id="10276145at2759"/>
<dbReference type="KEGG" id="pgr:PGTG_21326"/>
<organism evidence="1 2">
    <name type="scientific">Puccinia graminis f. sp. tritici (strain CRL 75-36-700-3 / race SCCL)</name>
    <name type="common">Black stem rust fungus</name>
    <dbReference type="NCBI Taxonomy" id="418459"/>
    <lineage>
        <taxon>Eukaryota</taxon>
        <taxon>Fungi</taxon>
        <taxon>Dikarya</taxon>
        <taxon>Basidiomycota</taxon>
        <taxon>Pucciniomycotina</taxon>
        <taxon>Pucciniomycetes</taxon>
        <taxon>Pucciniales</taxon>
        <taxon>Pucciniaceae</taxon>
        <taxon>Puccinia</taxon>
    </lineage>
</organism>
<accession>H6QR59</accession>
<dbReference type="VEuPathDB" id="FungiDB:PGTG_21326"/>
<dbReference type="Proteomes" id="UP000008783">
    <property type="component" value="Unassembled WGS sequence"/>
</dbReference>
<gene>
    <name evidence="1" type="ORF">PGTG_21326</name>
</gene>
<dbReference type="RefSeq" id="XP_003890038.1">
    <property type="nucleotide sequence ID" value="XM_003889989.1"/>
</dbReference>
<dbReference type="HOGENOM" id="CLU_2441939_0_0_1"/>